<gene>
    <name evidence="1" type="ORF">GLOINDRAFT_14382</name>
</gene>
<proteinExistence type="predicted"/>
<dbReference type="EMBL" id="KI301839">
    <property type="protein sequence ID" value="ERZ94674.1"/>
    <property type="molecule type" value="Genomic_DNA"/>
</dbReference>
<organism evidence="1">
    <name type="scientific">Rhizophagus irregularis (strain DAOM 181602 / DAOM 197198 / MUCL 43194)</name>
    <name type="common">Arbuscular mycorrhizal fungus</name>
    <name type="synonym">Glomus intraradices</name>
    <dbReference type="NCBI Taxonomy" id="747089"/>
    <lineage>
        <taxon>Eukaryota</taxon>
        <taxon>Fungi</taxon>
        <taxon>Fungi incertae sedis</taxon>
        <taxon>Mucoromycota</taxon>
        <taxon>Glomeromycotina</taxon>
        <taxon>Glomeromycetes</taxon>
        <taxon>Glomerales</taxon>
        <taxon>Glomeraceae</taxon>
        <taxon>Rhizophagus</taxon>
    </lineage>
</organism>
<name>U9SFR1_RHIID</name>
<reference evidence="1" key="1">
    <citation type="submission" date="2013-07" db="EMBL/GenBank/DDBJ databases">
        <title>The genome of an arbuscular mycorrhizal fungus provides insights into the evolution of the oldest plant symbiosis.</title>
        <authorList>
            <consortium name="DOE Joint Genome Institute"/>
            <person name="Tisserant E."/>
            <person name="Malbreil M."/>
            <person name="Kuo A."/>
            <person name="Kohler A."/>
            <person name="Symeonidi A."/>
            <person name="Balestrini R."/>
            <person name="Charron P."/>
            <person name="Duensing N."/>
            <person name="Frei-dit-Frey N."/>
            <person name="Gianinazzi-Pearson V."/>
            <person name="Gilbert B."/>
            <person name="Handa Y."/>
            <person name="Hijri M."/>
            <person name="Kaul R."/>
            <person name="Kawaguchi M."/>
            <person name="Krajinski F."/>
            <person name="Lammers P."/>
            <person name="Lapierre D."/>
            <person name="Masclaux F.G."/>
            <person name="Murat C."/>
            <person name="Morin E."/>
            <person name="Ndikumana S."/>
            <person name="Pagni M."/>
            <person name="Petitpierre D."/>
            <person name="Requena N."/>
            <person name="Rosikiewicz P."/>
            <person name="Riley R."/>
            <person name="Saito K."/>
            <person name="San Clemente H."/>
            <person name="Shapiro H."/>
            <person name="van Tuinen D."/>
            <person name="Becard G."/>
            <person name="Bonfante P."/>
            <person name="Paszkowski U."/>
            <person name="Shachar-Hill Y."/>
            <person name="Young J.P."/>
            <person name="Sanders I.R."/>
            <person name="Henrissat B."/>
            <person name="Rensing S.A."/>
            <person name="Grigoriev I.V."/>
            <person name="Corradi N."/>
            <person name="Roux C."/>
            <person name="Martin F."/>
        </authorList>
    </citation>
    <scope>NUCLEOTIDE SEQUENCE</scope>
    <source>
        <strain evidence="1">DAOM 197198</strain>
    </source>
</reference>
<sequence length="68" mass="8091">MLHPRPRQTTLEIKNFIQDNLFLRFFAKFKKIKANGYEHNRPIIGGLLFNQEIITKELLEESQNDIYG</sequence>
<evidence type="ECO:0000313" key="1">
    <source>
        <dbReference type="EMBL" id="ERZ94674.1"/>
    </source>
</evidence>
<dbReference type="AlphaFoldDB" id="U9SFR1"/>
<protein>
    <submittedName>
        <fullName evidence="1">Uncharacterized protein</fullName>
    </submittedName>
</protein>
<accession>U9SFR1</accession>
<dbReference type="HOGENOM" id="CLU_2795272_0_0_1"/>